<name>A0A3M6UCH2_POCDA</name>
<dbReference type="OrthoDB" id="5968980at2759"/>
<dbReference type="SUPFAM" id="SSF57196">
    <property type="entry name" value="EGF/Laminin"/>
    <property type="match status" value="2"/>
</dbReference>
<reference evidence="8 9" key="1">
    <citation type="journal article" date="2018" name="Sci. Rep.">
        <title>Comparative analysis of the Pocillopora damicornis genome highlights role of immune system in coral evolution.</title>
        <authorList>
            <person name="Cunning R."/>
            <person name="Bay R.A."/>
            <person name="Gillette P."/>
            <person name="Baker A.C."/>
            <person name="Traylor-Knowles N."/>
        </authorList>
    </citation>
    <scope>NUCLEOTIDE SEQUENCE [LARGE SCALE GENOMIC DNA]</scope>
    <source>
        <strain evidence="8">RSMAS</strain>
        <tissue evidence="8">Whole animal</tissue>
    </source>
</reference>
<dbReference type="InterPro" id="IPR049883">
    <property type="entry name" value="NOTCH1_EGF-like"/>
</dbReference>
<dbReference type="PROSITE" id="PS01187">
    <property type="entry name" value="EGF_CA"/>
    <property type="match status" value="1"/>
</dbReference>
<evidence type="ECO:0000256" key="5">
    <source>
        <dbReference type="ARBA" id="ARBA00023180"/>
    </source>
</evidence>
<evidence type="ECO:0000256" key="6">
    <source>
        <dbReference type="PROSITE-ProRule" id="PRU00076"/>
    </source>
</evidence>
<dbReference type="PROSITE" id="PS00010">
    <property type="entry name" value="ASX_HYDROXYL"/>
    <property type="match status" value="1"/>
</dbReference>
<proteinExistence type="predicted"/>
<evidence type="ECO:0000256" key="1">
    <source>
        <dbReference type="ARBA" id="ARBA00022536"/>
    </source>
</evidence>
<dbReference type="Gene3D" id="2.10.25.10">
    <property type="entry name" value="Laminin"/>
    <property type="match status" value="2"/>
</dbReference>
<dbReference type="InterPro" id="IPR018097">
    <property type="entry name" value="EGF_Ca-bd_CS"/>
</dbReference>
<dbReference type="EMBL" id="RCHS01001819">
    <property type="protein sequence ID" value="RMX51128.1"/>
    <property type="molecule type" value="Genomic_DNA"/>
</dbReference>
<evidence type="ECO:0000313" key="8">
    <source>
        <dbReference type="EMBL" id="RMX51128.1"/>
    </source>
</evidence>
<dbReference type="InterPro" id="IPR000742">
    <property type="entry name" value="EGF"/>
</dbReference>
<dbReference type="Proteomes" id="UP000275408">
    <property type="component" value="Unassembled WGS sequence"/>
</dbReference>
<keyword evidence="3" id="KW-0677">Repeat</keyword>
<dbReference type="GO" id="GO:0008201">
    <property type="term" value="F:heparin binding"/>
    <property type="evidence" value="ECO:0007669"/>
    <property type="project" value="TreeGrafter"/>
</dbReference>
<dbReference type="PROSITE" id="PS01186">
    <property type="entry name" value="EGF_2"/>
    <property type="match status" value="1"/>
</dbReference>
<dbReference type="GO" id="GO:0005509">
    <property type="term" value="F:calcium ion binding"/>
    <property type="evidence" value="ECO:0007669"/>
    <property type="project" value="InterPro"/>
</dbReference>
<evidence type="ECO:0000256" key="3">
    <source>
        <dbReference type="ARBA" id="ARBA00022737"/>
    </source>
</evidence>
<dbReference type="SMART" id="SM00181">
    <property type="entry name" value="EGF"/>
    <property type="match status" value="2"/>
</dbReference>
<dbReference type="InterPro" id="IPR001881">
    <property type="entry name" value="EGF-like_Ca-bd_dom"/>
</dbReference>
<keyword evidence="1 6" id="KW-0245">EGF-like domain</keyword>
<evidence type="ECO:0000313" key="9">
    <source>
        <dbReference type="Proteomes" id="UP000275408"/>
    </source>
</evidence>
<dbReference type="CDD" id="cd00054">
    <property type="entry name" value="EGF_CA"/>
    <property type="match status" value="1"/>
</dbReference>
<comment type="caution">
    <text evidence="8">The sequence shown here is derived from an EMBL/GenBank/DDBJ whole genome shotgun (WGS) entry which is preliminary data.</text>
</comment>
<keyword evidence="5" id="KW-0325">Glycoprotein</keyword>
<dbReference type="PROSITE" id="PS50026">
    <property type="entry name" value="EGF_3"/>
    <property type="match status" value="1"/>
</dbReference>
<evidence type="ECO:0000259" key="7">
    <source>
        <dbReference type="PROSITE" id="PS50026"/>
    </source>
</evidence>
<dbReference type="Pfam" id="PF07645">
    <property type="entry name" value="EGF_CA"/>
    <property type="match status" value="1"/>
</dbReference>
<keyword evidence="2" id="KW-0732">Signal</keyword>
<comment type="caution">
    <text evidence="6">Lacks conserved residue(s) required for the propagation of feature annotation.</text>
</comment>
<feature type="domain" description="EGF-like" evidence="7">
    <location>
        <begin position="194"/>
        <end position="233"/>
    </location>
</feature>
<dbReference type="GO" id="GO:0005615">
    <property type="term" value="C:extracellular space"/>
    <property type="evidence" value="ECO:0007669"/>
    <property type="project" value="TreeGrafter"/>
</dbReference>
<evidence type="ECO:0000256" key="4">
    <source>
        <dbReference type="ARBA" id="ARBA00023157"/>
    </source>
</evidence>
<dbReference type="PANTHER" id="PTHR24042:SF8">
    <property type="match status" value="1"/>
</dbReference>
<evidence type="ECO:0000256" key="2">
    <source>
        <dbReference type="ARBA" id="ARBA00022729"/>
    </source>
</evidence>
<gene>
    <name evidence="8" type="ORF">pdam_00020545</name>
</gene>
<keyword evidence="9" id="KW-1185">Reference proteome</keyword>
<keyword evidence="4" id="KW-1015">Disulfide bond</keyword>
<dbReference type="STRING" id="46731.A0A3M6UCH2"/>
<dbReference type="AlphaFoldDB" id="A0A3M6UCH2"/>
<dbReference type="InterPro" id="IPR000152">
    <property type="entry name" value="EGF-type_Asp/Asn_hydroxyl_site"/>
</dbReference>
<accession>A0A3M6UCH2</accession>
<dbReference type="SMART" id="SM00179">
    <property type="entry name" value="EGF_CA"/>
    <property type="match status" value="2"/>
</dbReference>
<organism evidence="8 9">
    <name type="scientific">Pocillopora damicornis</name>
    <name type="common">Cauliflower coral</name>
    <name type="synonym">Millepora damicornis</name>
    <dbReference type="NCBI Taxonomy" id="46731"/>
    <lineage>
        <taxon>Eukaryota</taxon>
        <taxon>Metazoa</taxon>
        <taxon>Cnidaria</taxon>
        <taxon>Anthozoa</taxon>
        <taxon>Hexacorallia</taxon>
        <taxon>Scleractinia</taxon>
        <taxon>Astrocoeniina</taxon>
        <taxon>Pocilloporidae</taxon>
        <taxon>Pocillopora</taxon>
    </lineage>
</organism>
<protein>
    <recommendedName>
        <fullName evidence="7">EGF-like domain-containing protein</fullName>
    </recommendedName>
</protein>
<dbReference type="InterPro" id="IPR051586">
    <property type="entry name" value="PKC-binding_NELL"/>
</dbReference>
<sequence length="284" mass="32318">MLYKVTRDPSSLSCGSTVFRVDSKIILKGYRDTKFTAVSYQKEKEWTKRFQIPDQAYLEEIESGNQVWYFDRVRGCDRTAYVKSVVKKKGVLHDIITDTDDVHIAPNDIRKPYKCIVLNCDDSRRPDVRRNIVCPSQLIYRHPVVGCKGVNAICTTGFAACARNTVCKDIPKFYKCSCRTGFSSKDPRRENCRDIDECAKGLCHKNAQCDNTQGSFSCRCRYGYVGDGKKKCDFKDECKVAANKNCSSRPTQHSNVCTSANVVMTRQRAFRLSEPKVISNHTNH</sequence>
<dbReference type="FunFam" id="2.10.25.10:FF:000038">
    <property type="entry name" value="Fibrillin 2"/>
    <property type="match status" value="1"/>
</dbReference>
<dbReference type="PANTHER" id="PTHR24042">
    <property type="entry name" value="NEL HOMOLOG"/>
    <property type="match status" value="1"/>
</dbReference>